<dbReference type="KEGG" id="azc:AZC_1858"/>
<keyword evidence="1" id="KW-0812">Transmembrane</keyword>
<dbReference type="eggNOG" id="COG5349">
    <property type="taxonomic scope" value="Bacteria"/>
</dbReference>
<evidence type="ECO:0000256" key="1">
    <source>
        <dbReference type="SAM" id="Phobius"/>
    </source>
</evidence>
<sequence>MTQTMNAERDAASAMMRGARGLCPACGVGKLFRRYLKVADHCPACGEALYHQKADDAPPYMTILVVGHIVVPLLVIVEEAYRPEVWVHLALWLPLTLLLSLALLPVTKGALVGLQWALRMHGFDPDSPEHEALPPAAAAGKTPLTP</sequence>
<dbReference type="AlphaFoldDB" id="A8I2D9"/>
<proteinExistence type="predicted"/>
<reference evidence="2 3" key="1">
    <citation type="journal article" date="2007" name="Appl. Environ. Microbiol.">
        <title>Rhizobial factors required for stem nodule maturation and maintenance in Sesbania rostrata-Azorhizobium caulinodans ORS571 symbiosis.</title>
        <authorList>
            <person name="Suzuki S."/>
            <person name="Aono T."/>
            <person name="Lee KB."/>
            <person name="Suzuki T."/>
            <person name="Liu CT."/>
            <person name="Miwa H."/>
            <person name="Wakao S."/>
            <person name="Iki T."/>
            <person name="Oyaizu H."/>
        </authorList>
    </citation>
    <scope>NUCLEOTIDE SEQUENCE [LARGE SCALE GENOMIC DNA]</scope>
    <source>
        <strain evidence="3">ATCC 43989 / DSM 5975 / JCM 20966 / LMG 6465 / NBRC 14845 / NCIMB 13405 / ORS 571</strain>
    </source>
</reference>
<evidence type="ECO:0000313" key="3">
    <source>
        <dbReference type="Proteomes" id="UP000000270"/>
    </source>
</evidence>
<evidence type="ECO:0000313" key="2">
    <source>
        <dbReference type="EMBL" id="BAF87856.1"/>
    </source>
</evidence>
<keyword evidence="3" id="KW-1185">Reference proteome</keyword>
<name>A8I2D9_AZOC5</name>
<dbReference type="Pfam" id="PF06170">
    <property type="entry name" value="DUF983"/>
    <property type="match status" value="1"/>
</dbReference>
<reference evidence="2 3" key="3">
    <citation type="journal article" date="2008" name="BMC Genomics">
        <title>The genome of the versatile nitrogen fixer Azorhizobium caulinodans ORS571.</title>
        <authorList>
            <person name="Lee KB."/>
            <person name="Backer P.D."/>
            <person name="Aono T."/>
            <person name="Liu CT."/>
            <person name="Suzuki S."/>
            <person name="Suzuki T."/>
            <person name="Kaneko T."/>
            <person name="Yamada M."/>
            <person name="Tabata S."/>
            <person name="Kupfer D.M."/>
            <person name="Najar F.Z."/>
            <person name="Wiley G.B."/>
            <person name="Roe B."/>
            <person name="Binnewies T.T."/>
            <person name="Ussery D.W."/>
            <person name="D'Haeze W."/>
            <person name="Herder J.D."/>
            <person name="Gevers D."/>
            <person name="Vereecke D."/>
            <person name="Holsters M."/>
            <person name="Oyaizu H."/>
        </authorList>
    </citation>
    <scope>NUCLEOTIDE SEQUENCE [LARGE SCALE GENOMIC DNA]</scope>
    <source>
        <strain evidence="3">ATCC 43989 / DSM 5975 / JCM 20966 / LMG 6465 / NBRC 14845 / NCIMB 13405 / ORS 571</strain>
    </source>
</reference>
<dbReference type="RefSeq" id="WP_012170386.1">
    <property type="nucleotide sequence ID" value="NC_009937.1"/>
</dbReference>
<dbReference type="InterPro" id="IPR009325">
    <property type="entry name" value="DUF983"/>
</dbReference>
<accession>A8I2D9</accession>
<organism evidence="2 3">
    <name type="scientific">Azorhizobium caulinodans (strain ATCC 43989 / DSM 5975 / JCM 20966 / LMG 6465 / NBRC 14845 / NCIMB 13405 / ORS 571)</name>
    <dbReference type="NCBI Taxonomy" id="438753"/>
    <lineage>
        <taxon>Bacteria</taxon>
        <taxon>Pseudomonadati</taxon>
        <taxon>Pseudomonadota</taxon>
        <taxon>Alphaproteobacteria</taxon>
        <taxon>Hyphomicrobiales</taxon>
        <taxon>Xanthobacteraceae</taxon>
        <taxon>Azorhizobium</taxon>
    </lineage>
</organism>
<gene>
    <name evidence="2" type="ordered locus">AZC_1858</name>
</gene>
<dbReference type="Proteomes" id="UP000000270">
    <property type="component" value="Chromosome"/>
</dbReference>
<dbReference type="EMBL" id="AP009384">
    <property type="protein sequence ID" value="BAF87856.1"/>
    <property type="molecule type" value="Genomic_DNA"/>
</dbReference>
<dbReference type="HOGENOM" id="CLU_133751_1_0_5"/>
<keyword evidence="1" id="KW-1133">Transmembrane helix</keyword>
<keyword evidence="1" id="KW-0472">Membrane</keyword>
<dbReference type="STRING" id="438753.AZC_1858"/>
<reference evidence="2 3" key="6">
    <citation type="journal article" date="2011" name="Appl. Environ. Microbiol.">
        <title>Involvement of the azorhizobial chromosome partition gene (parA) in the onset of bacteroid differentiation during Sesbania rostrata stem nodule development.</title>
        <authorList>
            <person name="Liu CT."/>
            <person name="Lee KB."/>
            <person name="Wang YS."/>
            <person name="Peng MH."/>
            <person name="Lee KT."/>
            <person name="Suzuki S."/>
            <person name="Suzuki T."/>
            <person name="Oyaizu H."/>
        </authorList>
    </citation>
    <scope>NUCLEOTIDE SEQUENCE [LARGE SCALE GENOMIC DNA]</scope>
    <source>
        <strain evidence="3">ATCC 43989 / DSM 5975 / JCM 20966 / LMG 6465 / NBRC 14845 / NCIMB 13405 / ORS 571</strain>
    </source>
</reference>
<dbReference type="NCBIfam" id="NF004633">
    <property type="entry name" value="PRK05978.1"/>
    <property type="match status" value="1"/>
</dbReference>
<reference evidence="2 3" key="4">
    <citation type="journal article" date="2009" name="Appl. Environ. Microbiol.">
        <title>Comparative genome-wide transcriptional profiling of Azorhizobium caulinodans ORS571 grown under free-living and symbiotic conditions.</title>
        <authorList>
            <person name="Tsukada S."/>
            <person name="Aono T."/>
            <person name="Akiba N."/>
            <person name="Lee KB."/>
            <person name="Liu CT."/>
            <person name="Toyazaki H."/>
            <person name="Oyaizu H."/>
        </authorList>
    </citation>
    <scope>NUCLEOTIDE SEQUENCE [LARGE SCALE GENOMIC DNA]</scope>
    <source>
        <strain evidence="3">ATCC 43989 / DSM 5975 / JCM 20966 / LMG 6465 / NBRC 14845 / NCIMB 13405 / ORS 571</strain>
    </source>
</reference>
<feature type="transmembrane region" description="Helical" evidence="1">
    <location>
        <begin position="60"/>
        <end position="77"/>
    </location>
</feature>
<reference evidence="2 3" key="5">
    <citation type="journal article" date="2010" name="Appl. Environ. Microbiol.">
        <title>phrR-like gene praR of Azorhizobium caulinodans ORS571 is essential for symbiosis with Sesbania rostrata and is involved in expression of reb genes.</title>
        <authorList>
            <person name="Akiba N."/>
            <person name="Aono T."/>
            <person name="Toyazaki H."/>
            <person name="Sato S."/>
            <person name="Oyaizu H."/>
        </authorList>
    </citation>
    <scope>NUCLEOTIDE SEQUENCE [LARGE SCALE GENOMIC DNA]</scope>
    <source>
        <strain evidence="3">ATCC 43989 / DSM 5975 / JCM 20966 / LMG 6465 / NBRC 14845 / NCIMB 13405 / ORS 571</strain>
    </source>
</reference>
<feature type="transmembrane region" description="Helical" evidence="1">
    <location>
        <begin position="89"/>
        <end position="111"/>
    </location>
</feature>
<reference evidence="3" key="2">
    <citation type="submission" date="2007-04" db="EMBL/GenBank/DDBJ databases">
        <title>Complete genome sequence of the nitrogen-fixing bacterium Azorhizobium caulinodans ORS571.</title>
        <authorList>
            <person name="Lee K.B."/>
            <person name="Backer P.D."/>
            <person name="Aono T."/>
            <person name="Liu C.T."/>
            <person name="Suzuki S."/>
            <person name="Suzuki T."/>
            <person name="Kaneko T."/>
            <person name="Yamada M."/>
            <person name="Tabata S."/>
            <person name="Kupfer D.M."/>
            <person name="Najar F.Z."/>
            <person name="Wiley G.B."/>
            <person name="Roe B."/>
            <person name="Binnewies T."/>
            <person name="Ussery D."/>
            <person name="Vereecke D."/>
            <person name="Gevers D."/>
            <person name="Holsters M."/>
            <person name="Oyaizu H."/>
        </authorList>
    </citation>
    <scope>NUCLEOTIDE SEQUENCE [LARGE SCALE GENOMIC DNA]</scope>
    <source>
        <strain evidence="3">ATCC 43989 / DSM 5975 / JCM 20966 / LMG 6465 / NBRC 14845 / NCIMB 13405 / ORS 571</strain>
    </source>
</reference>
<protein>
    <recommendedName>
        <fullName evidence="4">Zinc-finger protein</fullName>
    </recommendedName>
</protein>
<evidence type="ECO:0008006" key="4">
    <source>
        <dbReference type="Google" id="ProtNLM"/>
    </source>
</evidence>